<reference evidence="1 2" key="1">
    <citation type="submission" date="2017-07" db="EMBL/GenBank/DDBJ databases">
        <title>Raoultella ornithinolytica strain HH3 draft genome.</title>
        <authorList>
            <person name="Duceppe M.-O."/>
            <person name="Huang H."/>
            <person name="Phipps-Todd B."/>
        </authorList>
    </citation>
    <scope>NUCLEOTIDE SEQUENCE [LARGE SCALE GENOMIC DNA]</scope>
    <source>
        <strain evidence="1 2">HH3</strain>
    </source>
</reference>
<gene>
    <name evidence="1" type="ORF">CFY86_03845</name>
</gene>
<organism evidence="1 2">
    <name type="scientific">Raoultella ornithinolytica</name>
    <name type="common">Klebsiella ornithinolytica</name>
    <dbReference type="NCBI Taxonomy" id="54291"/>
    <lineage>
        <taxon>Bacteria</taxon>
        <taxon>Pseudomonadati</taxon>
        <taxon>Pseudomonadota</taxon>
        <taxon>Gammaproteobacteria</taxon>
        <taxon>Enterobacterales</taxon>
        <taxon>Enterobacteriaceae</taxon>
        <taxon>Klebsiella/Raoultella group</taxon>
        <taxon>Raoultella</taxon>
    </lineage>
</organism>
<dbReference type="SUPFAM" id="SSF55874">
    <property type="entry name" value="ATPase domain of HSP90 chaperone/DNA topoisomerase II/histidine kinase"/>
    <property type="match status" value="1"/>
</dbReference>
<name>A0A855F5Z2_RAOOR</name>
<proteinExistence type="predicted"/>
<keyword evidence="1" id="KW-0547">Nucleotide-binding</keyword>
<dbReference type="InterPro" id="IPR036890">
    <property type="entry name" value="HATPase_C_sf"/>
</dbReference>
<dbReference type="GO" id="GO:0005524">
    <property type="term" value="F:ATP binding"/>
    <property type="evidence" value="ECO:0007669"/>
    <property type="project" value="UniProtKB-KW"/>
</dbReference>
<dbReference type="Proteomes" id="UP000229713">
    <property type="component" value="Unassembled WGS sequence"/>
</dbReference>
<dbReference type="EMBL" id="NKYI01000010">
    <property type="protein sequence ID" value="PIK93424.1"/>
    <property type="molecule type" value="Genomic_DNA"/>
</dbReference>
<accession>A0A855F5Z2</accession>
<protein>
    <submittedName>
        <fullName evidence="1">ATP-binding protein</fullName>
    </submittedName>
</protein>
<evidence type="ECO:0000313" key="1">
    <source>
        <dbReference type="EMBL" id="PIK93424.1"/>
    </source>
</evidence>
<dbReference type="AlphaFoldDB" id="A0A855F5Z2"/>
<comment type="caution">
    <text evidence="1">The sequence shown here is derived from an EMBL/GenBank/DDBJ whole genome shotgun (WGS) entry which is preliminary data.</text>
</comment>
<keyword evidence="1" id="KW-0067">ATP-binding</keyword>
<dbReference type="Gene3D" id="3.30.565.10">
    <property type="entry name" value="Histidine kinase-like ATPase, C-terminal domain"/>
    <property type="match status" value="1"/>
</dbReference>
<evidence type="ECO:0000313" key="2">
    <source>
        <dbReference type="Proteomes" id="UP000229713"/>
    </source>
</evidence>
<sequence>MKAQIAKRTRRKFISRLKKKLSNTIKNESGSPEHLLKNKLQVKLKRYIKLKIDKSYFSTSEKRENISAPINIDYYDTTNYHKTNVFLMKLRRLILDKKKNVCINFNATKKITASAMISFLAEVDTLISHSTLGRGCITFNHPKMEKIESILKQIGFYDLLRKGARETKNFDDVAYWNYASGAQTDTQQASEAIKEIEFKISQKAQRKLYKGFSEAMANCVEHAYYGDKNQDDSCTKWWAFAGVKDNNLIVVICDKGIGIPESLPLTRTDEIIEHLKNLLQLRKLNDSAMIKIASQMGRTRTQQGNRGKGLKDIKAIIDSLNEGNLSIYSNKGYYRYFRHNSKLNDHRREHKSSVCGTIVEWSIPLTADGKES</sequence>
<dbReference type="RefSeq" id="WP_022065364.1">
    <property type="nucleotide sequence ID" value="NZ_CP162963.1"/>
</dbReference>